<dbReference type="InterPro" id="IPR007125">
    <property type="entry name" value="H2A/H2B/H3"/>
</dbReference>
<gene>
    <name evidence="3" type="ORF">KUTeg_013494</name>
</gene>
<proteinExistence type="inferred from homology"/>
<dbReference type="InterPro" id="IPR009072">
    <property type="entry name" value="Histone-fold"/>
</dbReference>
<reference evidence="3 4" key="1">
    <citation type="submission" date="2022-12" db="EMBL/GenBank/DDBJ databases">
        <title>Chromosome-level genome of Tegillarca granosa.</title>
        <authorList>
            <person name="Kim J."/>
        </authorList>
    </citation>
    <scope>NUCLEOTIDE SEQUENCE [LARGE SCALE GENOMIC DNA]</scope>
    <source>
        <strain evidence="3">Teg-2019</strain>
        <tissue evidence="3">Adductor muscle</tissue>
    </source>
</reference>
<dbReference type="SUPFAM" id="SSF47113">
    <property type="entry name" value="Histone-fold"/>
    <property type="match status" value="1"/>
</dbReference>
<protein>
    <recommendedName>
        <fullName evidence="2">Core Histone H2A/H2B/H3 domain-containing protein</fullName>
    </recommendedName>
</protein>
<comment type="caution">
    <text evidence="3">The sequence shown here is derived from an EMBL/GenBank/DDBJ whole genome shotgun (WGS) entry which is preliminary data.</text>
</comment>
<organism evidence="3 4">
    <name type="scientific">Tegillarca granosa</name>
    <name type="common">Malaysian cockle</name>
    <name type="synonym">Anadara granosa</name>
    <dbReference type="NCBI Taxonomy" id="220873"/>
    <lineage>
        <taxon>Eukaryota</taxon>
        <taxon>Metazoa</taxon>
        <taxon>Spiralia</taxon>
        <taxon>Lophotrochozoa</taxon>
        <taxon>Mollusca</taxon>
        <taxon>Bivalvia</taxon>
        <taxon>Autobranchia</taxon>
        <taxon>Pteriomorphia</taxon>
        <taxon>Arcoida</taxon>
        <taxon>Arcoidea</taxon>
        <taxon>Arcidae</taxon>
        <taxon>Tegillarca</taxon>
    </lineage>
</organism>
<dbReference type="InterPro" id="IPR000164">
    <property type="entry name" value="Histone_H3/CENP-A"/>
</dbReference>
<feature type="domain" description="Core Histone H2A/H2B/H3" evidence="2">
    <location>
        <begin position="75"/>
        <end position="111"/>
    </location>
</feature>
<evidence type="ECO:0000259" key="2">
    <source>
        <dbReference type="Pfam" id="PF00125"/>
    </source>
</evidence>
<evidence type="ECO:0000313" key="3">
    <source>
        <dbReference type="EMBL" id="KAJ8308620.1"/>
    </source>
</evidence>
<dbReference type="EMBL" id="JARBDR010000657">
    <property type="protein sequence ID" value="KAJ8308620.1"/>
    <property type="molecule type" value="Genomic_DNA"/>
</dbReference>
<keyword evidence="4" id="KW-1185">Reference proteome</keyword>
<dbReference type="Pfam" id="PF00125">
    <property type="entry name" value="Histone"/>
    <property type="match status" value="1"/>
</dbReference>
<accession>A0ABQ9EXS2</accession>
<dbReference type="PANTHER" id="PTHR11426">
    <property type="entry name" value="HISTONE H3"/>
    <property type="match status" value="1"/>
</dbReference>
<dbReference type="SMART" id="SM00428">
    <property type="entry name" value="H3"/>
    <property type="match status" value="1"/>
</dbReference>
<evidence type="ECO:0000256" key="1">
    <source>
        <dbReference type="ARBA" id="ARBA00010343"/>
    </source>
</evidence>
<dbReference type="PRINTS" id="PR00622">
    <property type="entry name" value="HISTONEH3"/>
</dbReference>
<dbReference type="Gene3D" id="1.10.20.10">
    <property type="entry name" value="Histone, subunit A"/>
    <property type="match status" value="2"/>
</dbReference>
<name>A0ABQ9EXS2_TEGGR</name>
<comment type="similarity">
    <text evidence="1">Belongs to the histone H3 family.</text>
</comment>
<dbReference type="Proteomes" id="UP001217089">
    <property type="component" value="Unassembled WGS sequence"/>
</dbReference>
<evidence type="ECO:0000313" key="4">
    <source>
        <dbReference type="Proteomes" id="UP001217089"/>
    </source>
</evidence>
<sequence length="137" mass="16150">MARTKQVKRHKISFESSYLRKILTTKRAQAKLVSQTGGIKKPKQWKPGSKALSEIRSYQRGTKLLLNRRTFQKLEACESYITRLFDDTNLCAIHAKRVTIMPKDLRLALRIRGEKCYRNSEQKGLNAERRYRRLIRL</sequence>